<protein>
    <submittedName>
        <fullName evidence="1">Uncharacterized protein</fullName>
    </submittedName>
</protein>
<name>A0AAE4UAJ9_9ACTN</name>
<accession>A0AAE4UAJ9</accession>
<gene>
    <name evidence="1" type="ORF">R3Q15_09375</name>
</gene>
<comment type="caution">
    <text evidence="1">The sequence shown here is derived from an EMBL/GenBank/DDBJ whole genome shotgun (WGS) entry which is preliminary data.</text>
</comment>
<proteinExistence type="predicted"/>
<dbReference type="RefSeq" id="WP_317510277.1">
    <property type="nucleotide sequence ID" value="NZ_JAWLKH010000007.1"/>
</dbReference>
<organism evidence="1 2">
    <name type="scientific">Gordonia amicalis</name>
    <dbReference type="NCBI Taxonomy" id="89053"/>
    <lineage>
        <taxon>Bacteria</taxon>
        <taxon>Bacillati</taxon>
        <taxon>Actinomycetota</taxon>
        <taxon>Actinomycetes</taxon>
        <taxon>Mycobacteriales</taxon>
        <taxon>Gordoniaceae</taxon>
        <taxon>Gordonia</taxon>
    </lineage>
</organism>
<evidence type="ECO:0000313" key="1">
    <source>
        <dbReference type="EMBL" id="MDV6312092.1"/>
    </source>
</evidence>
<reference evidence="1" key="1">
    <citation type="submission" date="2023-10" db="EMBL/GenBank/DDBJ databases">
        <title>Development of a sustainable strategy for remediation of hydrocarbon-contaminated territories based on the waste exchange concept.</title>
        <authorList>
            <person name="Krivoruchko A."/>
        </authorList>
    </citation>
    <scope>NUCLEOTIDE SEQUENCE</scope>
    <source>
        <strain evidence="1">IEGM 1279</strain>
    </source>
</reference>
<dbReference type="Proteomes" id="UP001185922">
    <property type="component" value="Unassembled WGS sequence"/>
</dbReference>
<dbReference type="EMBL" id="JAWLKH010000007">
    <property type="protein sequence ID" value="MDV6312092.1"/>
    <property type="molecule type" value="Genomic_DNA"/>
</dbReference>
<dbReference type="AlphaFoldDB" id="A0AAE4UAJ9"/>
<sequence length="41" mass="4701">MNHNLSRIFDRAGAHATRLITDEDGMSTAEYSAVRLYYRVV</sequence>
<evidence type="ECO:0000313" key="2">
    <source>
        <dbReference type="Proteomes" id="UP001185922"/>
    </source>
</evidence>